<feature type="transmembrane region" description="Helical" evidence="2">
    <location>
        <begin position="143"/>
        <end position="166"/>
    </location>
</feature>
<evidence type="ECO:0000313" key="4">
    <source>
        <dbReference type="Proteomes" id="UP000006753"/>
    </source>
</evidence>
<evidence type="ECO:0000313" key="3">
    <source>
        <dbReference type="EMBL" id="EKD12290.1"/>
    </source>
</evidence>
<keyword evidence="2" id="KW-0812">Transmembrane</keyword>
<dbReference type="EMBL" id="JH921460">
    <property type="protein sequence ID" value="EKD12290.1"/>
    <property type="molecule type" value="Genomic_DNA"/>
</dbReference>
<evidence type="ECO:0000256" key="2">
    <source>
        <dbReference type="SAM" id="Phobius"/>
    </source>
</evidence>
<reference evidence="3 4" key="1">
    <citation type="journal article" date="2012" name="BMC Genomics">
        <title>Sequencing the genome of Marssonina brunnea reveals fungus-poplar co-evolution.</title>
        <authorList>
            <person name="Zhu S."/>
            <person name="Cao Y.-Z."/>
            <person name="Jiang C."/>
            <person name="Tan B.-Y."/>
            <person name="Wang Z."/>
            <person name="Feng S."/>
            <person name="Zhang L."/>
            <person name="Su X.-H."/>
            <person name="Brejova B."/>
            <person name="Vinar T."/>
            <person name="Xu M."/>
            <person name="Wang M.-X."/>
            <person name="Zhang S.-G."/>
            <person name="Huang M.-R."/>
            <person name="Wu R."/>
            <person name="Zhou Y."/>
        </authorList>
    </citation>
    <scope>NUCLEOTIDE SEQUENCE [LARGE SCALE GENOMIC DNA]</scope>
    <source>
        <strain evidence="3 4">MB_m1</strain>
    </source>
</reference>
<feature type="region of interest" description="Disordered" evidence="1">
    <location>
        <begin position="31"/>
        <end position="114"/>
    </location>
</feature>
<accession>K1W5T5</accession>
<feature type="transmembrane region" description="Helical" evidence="2">
    <location>
        <begin position="6"/>
        <end position="24"/>
    </location>
</feature>
<proteinExistence type="predicted"/>
<dbReference type="HOGENOM" id="CLU_997755_0_0_1"/>
<gene>
    <name evidence="3" type="ORF">MBM_09611</name>
</gene>
<dbReference type="Proteomes" id="UP000006753">
    <property type="component" value="Unassembled WGS sequence"/>
</dbReference>
<keyword evidence="2" id="KW-0472">Membrane</keyword>
<feature type="compositionally biased region" description="Pro residues" evidence="1">
    <location>
        <begin position="93"/>
        <end position="110"/>
    </location>
</feature>
<sequence length="279" mass="30434">MRNLHGVFWLAIWATPTAGWRLCLDRPKAVETSRSAPSLPVLLPKQTPPPEPRPPPNNNNQHALQRSPDTYHPPSACKSATDTYLPRSGEPSSLPPTGPPPPPPPPPPKLQPGRRRRRIATLLERRRATPGFLRWSSMRPRPCGAGGGLGLGLCLCLCLCLCLFSASSRSLLGSWPWVGGAGRCIITITITIIIIIIVVVVVFFFREEPPRFDCASAALRRLLLSIQSPGGAGVMLRALSCRIPGLETMFWGLRYWECGVGEVWRTPHVAGSFAGSSVF</sequence>
<organism evidence="3 4">
    <name type="scientific">Marssonina brunnea f. sp. multigermtubi (strain MB_m1)</name>
    <name type="common">Marssonina leaf spot fungus</name>
    <dbReference type="NCBI Taxonomy" id="1072389"/>
    <lineage>
        <taxon>Eukaryota</taxon>
        <taxon>Fungi</taxon>
        <taxon>Dikarya</taxon>
        <taxon>Ascomycota</taxon>
        <taxon>Pezizomycotina</taxon>
        <taxon>Leotiomycetes</taxon>
        <taxon>Helotiales</taxon>
        <taxon>Drepanopezizaceae</taxon>
        <taxon>Drepanopeziza</taxon>
    </lineage>
</organism>
<keyword evidence="4" id="KW-1185">Reference proteome</keyword>
<dbReference type="GeneID" id="18765546"/>
<dbReference type="InParanoid" id="K1W5T5"/>
<feature type="transmembrane region" description="Helical" evidence="2">
    <location>
        <begin position="186"/>
        <end position="205"/>
    </location>
</feature>
<dbReference type="KEGG" id="mbe:MBM_09611"/>
<feature type="compositionally biased region" description="Pro residues" evidence="1">
    <location>
        <begin position="46"/>
        <end position="57"/>
    </location>
</feature>
<evidence type="ECO:0000256" key="1">
    <source>
        <dbReference type="SAM" id="MobiDB-lite"/>
    </source>
</evidence>
<name>K1W5T5_MARBU</name>
<protein>
    <submittedName>
        <fullName evidence="3">Uncharacterized protein</fullName>
    </submittedName>
</protein>
<dbReference type="AlphaFoldDB" id="K1W5T5"/>
<keyword evidence="2" id="KW-1133">Transmembrane helix</keyword>